<evidence type="ECO:0000256" key="4">
    <source>
        <dbReference type="ARBA" id="ARBA00022989"/>
    </source>
</evidence>
<evidence type="ECO:0000259" key="7">
    <source>
        <dbReference type="Pfam" id="PF01578"/>
    </source>
</evidence>
<dbReference type="PANTHER" id="PTHR30071">
    <property type="entry name" value="HEME EXPORTER PROTEIN C"/>
    <property type="match status" value="1"/>
</dbReference>
<evidence type="ECO:0000256" key="1">
    <source>
        <dbReference type="ARBA" id="ARBA00004141"/>
    </source>
</evidence>
<dbReference type="GeneID" id="40513173"/>
<evidence type="ECO:0000256" key="5">
    <source>
        <dbReference type="ARBA" id="ARBA00023136"/>
    </source>
</evidence>
<protein>
    <recommendedName>
        <fullName evidence="6">Cytochrome c biogenesis protein CcsA</fullName>
    </recommendedName>
</protein>
<geneLocation type="plastid" evidence="8"/>
<reference evidence="8" key="1">
    <citation type="journal article" date="2019" name="Plant Mol. Biol.">
        <title>Caught in action: fine-scale plastome evolution in the parasitic plants of Cuscuta section Ceratophorae (Convolvulaceae).</title>
        <authorList>
            <person name="Banerjee A."/>
            <person name="Stefanovic S."/>
        </authorList>
    </citation>
    <scope>NUCLEOTIDE SEQUENCE</scope>
</reference>
<dbReference type="InterPro" id="IPR002541">
    <property type="entry name" value="Cyt_c_assembly"/>
</dbReference>
<feature type="transmembrane region" description="Helical" evidence="6">
    <location>
        <begin position="46"/>
        <end position="68"/>
    </location>
</feature>
<dbReference type="RefSeq" id="YP_009664104.1">
    <property type="nucleotide sequence ID" value="NC_042956.1"/>
</dbReference>
<evidence type="ECO:0000256" key="6">
    <source>
        <dbReference type="HAMAP-Rule" id="MF_01391"/>
    </source>
</evidence>
<dbReference type="GO" id="GO:0042651">
    <property type="term" value="C:thylakoid membrane"/>
    <property type="evidence" value="ECO:0007669"/>
    <property type="project" value="UniProtKB-UniRule"/>
</dbReference>
<comment type="subunit">
    <text evidence="6">May interact with Ccs1.</text>
</comment>
<evidence type="ECO:0000256" key="2">
    <source>
        <dbReference type="ARBA" id="ARBA00022692"/>
    </source>
</evidence>
<keyword evidence="8" id="KW-0934">Plastid</keyword>
<dbReference type="GO" id="GO:0017004">
    <property type="term" value="P:cytochrome complex assembly"/>
    <property type="evidence" value="ECO:0007669"/>
    <property type="project" value="UniProtKB-UniRule"/>
</dbReference>
<feature type="transmembrane region" description="Helical" evidence="6">
    <location>
        <begin position="237"/>
        <end position="252"/>
    </location>
</feature>
<feature type="transmembrane region" description="Helical" evidence="6">
    <location>
        <begin position="199"/>
        <end position="222"/>
    </location>
</feature>
<accession>A0A4Y5N111</accession>
<dbReference type="PANTHER" id="PTHR30071:SF1">
    <property type="entry name" value="CYTOCHROME B_B6 PROTEIN-RELATED"/>
    <property type="match status" value="1"/>
</dbReference>
<keyword evidence="4 6" id="KW-1133">Transmembrane helix</keyword>
<comment type="function">
    <text evidence="6">Required during biogenesis of c-type cytochromes (cytochrome c6 and cytochrome f) at the step of heme attachment.</text>
</comment>
<dbReference type="GO" id="GO:0005886">
    <property type="term" value="C:plasma membrane"/>
    <property type="evidence" value="ECO:0007669"/>
    <property type="project" value="TreeGrafter"/>
</dbReference>
<keyword evidence="5 6" id="KW-0472">Membrane</keyword>
<dbReference type="InterPro" id="IPR045062">
    <property type="entry name" value="Cyt_c_biogenesis_CcsA/CcmC"/>
</dbReference>
<dbReference type="GO" id="GO:0020037">
    <property type="term" value="F:heme binding"/>
    <property type="evidence" value="ECO:0007669"/>
    <property type="project" value="InterPro"/>
</dbReference>
<sequence length="297" mass="34050">MIISIVEHILIQSAFSIVLISILISISFRIFLVDEIGKLSVSSDRGMFVTFLCLTVFLFTHCISSGHFPLSDLSESFIFISWSLSFIHKIPDLKNNTKFLRKITNSSISFSQVFATSCFLKEIQNDSVLLVPVLQSEWLIMHVSMMVIGYAALLCGSLLSVAFMIVTSRTNPKFFLNINYFFSVKNYYKIQFSQELDFWSYRIISLGFIFLTIGLVSGAVWANETWGSYWSWDPKETWSFITWLVFTIYLHIRRNPNFEGTKSAIIASIGFFIIWICYFGVNLIGLGLHSYGFFPSK</sequence>
<dbReference type="EMBL" id="MK881072">
    <property type="protein sequence ID" value="QCW07740.1"/>
    <property type="molecule type" value="Genomic_DNA"/>
</dbReference>
<dbReference type="InterPro" id="IPR017562">
    <property type="entry name" value="Cyt_c_biogenesis_CcsA"/>
</dbReference>
<dbReference type="NCBIfam" id="TIGR03144">
    <property type="entry name" value="cytochr_II_ccsB"/>
    <property type="match status" value="1"/>
</dbReference>
<feature type="transmembrane region" description="Helical" evidence="6">
    <location>
        <begin position="14"/>
        <end position="34"/>
    </location>
</feature>
<gene>
    <name evidence="6 8" type="primary">ccsA</name>
</gene>
<dbReference type="AlphaFoldDB" id="A0A4Y5N111"/>
<name>A0A4Y5N111_9ASTE</name>
<evidence type="ECO:0000313" key="8">
    <source>
        <dbReference type="EMBL" id="QCW07740.1"/>
    </source>
</evidence>
<keyword evidence="3 6" id="KW-0201">Cytochrome c-type biogenesis</keyword>
<proteinExistence type="inferred from homology"/>
<evidence type="ECO:0000256" key="3">
    <source>
        <dbReference type="ARBA" id="ARBA00022748"/>
    </source>
</evidence>
<feature type="transmembrane region" description="Helical" evidence="6">
    <location>
        <begin position="139"/>
        <end position="166"/>
    </location>
</feature>
<dbReference type="HAMAP" id="MF_01391">
    <property type="entry name" value="CytC_CcsA"/>
    <property type="match status" value="1"/>
</dbReference>
<feature type="domain" description="Cytochrome c assembly protein" evidence="7">
    <location>
        <begin position="70"/>
        <end position="289"/>
    </location>
</feature>
<organism evidence="8">
    <name type="scientific">Cuscuta costaricensis</name>
    <dbReference type="NCBI Taxonomy" id="437255"/>
    <lineage>
        <taxon>Eukaryota</taxon>
        <taxon>Viridiplantae</taxon>
        <taxon>Streptophyta</taxon>
        <taxon>Embryophyta</taxon>
        <taxon>Tracheophyta</taxon>
        <taxon>Spermatophyta</taxon>
        <taxon>Magnoliopsida</taxon>
        <taxon>eudicotyledons</taxon>
        <taxon>Gunneridae</taxon>
        <taxon>Pentapetalae</taxon>
        <taxon>asterids</taxon>
        <taxon>lamiids</taxon>
        <taxon>Solanales</taxon>
        <taxon>Convolvulaceae</taxon>
        <taxon>Cuscuteae</taxon>
        <taxon>Cuscuta</taxon>
        <taxon>Cuscuta subgen. Grammica</taxon>
        <taxon>Cuscuta sect. Ceratophorae</taxon>
    </lineage>
</organism>
<comment type="similarity">
    <text evidence="6">Belongs to the CcmF/CycK/Ccl1/NrfE/CcsA family.</text>
</comment>
<comment type="subcellular location">
    <subcellularLocation>
        <location evidence="6">Cellular thylakoid membrane</location>
        <topology evidence="6">Multi-pass membrane protein</topology>
    </subcellularLocation>
    <subcellularLocation>
        <location evidence="1">Membrane</location>
        <topology evidence="1">Multi-pass membrane protein</topology>
    </subcellularLocation>
</comment>
<keyword evidence="6" id="KW-0793">Thylakoid</keyword>
<dbReference type="Pfam" id="PF01578">
    <property type="entry name" value="Cytochrom_C_asm"/>
    <property type="match status" value="1"/>
</dbReference>
<feature type="transmembrane region" description="Helical" evidence="6">
    <location>
        <begin position="264"/>
        <end position="288"/>
    </location>
</feature>
<keyword evidence="2 6" id="KW-0812">Transmembrane</keyword>